<protein>
    <submittedName>
        <fullName evidence="7">Guanylate kinase</fullName>
    </submittedName>
</protein>
<evidence type="ECO:0000256" key="3">
    <source>
        <dbReference type="ARBA" id="ARBA00022679"/>
    </source>
</evidence>
<evidence type="ECO:0000256" key="1">
    <source>
        <dbReference type="ARBA" id="ARBA00003531"/>
    </source>
</evidence>
<evidence type="ECO:0000256" key="2">
    <source>
        <dbReference type="ARBA" id="ARBA00005790"/>
    </source>
</evidence>
<organism evidence="7 8">
    <name type="scientific">Lactobacillus iners</name>
    <dbReference type="NCBI Taxonomy" id="147802"/>
    <lineage>
        <taxon>Bacteria</taxon>
        <taxon>Bacillati</taxon>
        <taxon>Bacillota</taxon>
        <taxon>Bacilli</taxon>
        <taxon>Lactobacillales</taxon>
        <taxon>Lactobacillaceae</taxon>
        <taxon>Lactobacillus</taxon>
    </lineage>
</organism>
<evidence type="ECO:0000259" key="6">
    <source>
        <dbReference type="PROSITE" id="PS50052"/>
    </source>
</evidence>
<dbReference type="InterPro" id="IPR008144">
    <property type="entry name" value="Guanylate_kin-like_dom"/>
</dbReference>
<comment type="function">
    <text evidence="1">Essential for recycling GMP and indirectly, cGMP.</text>
</comment>
<accession>A0A6G7B760</accession>
<gene>
    <name evidence="7" type="ORF">G6Z83_00645</name>
</gene>
<dbReference type="GO" id="GO:0005829">
    <property type="term" value="C:cytosol"/>
    <property type="evidence" value="ECO:0007669"/>
    <property type="project" value="TreeGrafter"/>
</dbReference>
<comment type="catalytic activity">
    <reaction evidence="5">
        <text>GMP + ATP = GDP + ADP</text>
        <dbReference type="Rhea" id="RHEA:20780"/>
        <dbReference type="ChEBI" id="CHEBI:30616"/>
        <dbReference type="ChEBI" id="CHEBI:58115"/>
        <dbReference type="ChEBI" id="CHEBI:58189"/>
        <dbReference type="ChEBI" id="CHEBI:456216"/>
        <dbReference type="EC" id="2.7.4.8"/>
    </reaction>
</comment>
<dbReference type="PANTHER" id="PTHR23117:SF13">
    <property type="entry name" value="GUANYLATE KINASE"/>
    <property type="match status" value="1"/>
</dbReference>
<dbReference type="CDD" id="cd00071">
    <property type="entry name" value="GMPK"/>
    <property type="match status" value="1"/>
</dbReference>
<proteinExistence type="inferred from homology"/>
<dbReference type="EMBL" id="CP049228">
    <property type="protein sequence ID" value="QIH23323.1"/>
    <property type="molecule type" value="Genomic_DNA"/>
</dbReference>
<dbReference type="PANTHER" id="PTHR23117">
    <property type="entry name" value="GUANYLATE KINASE-RELATED"/>
    <property type="match status" value="1"/>
</dbReference>
<dbReference type="PROSITE" id="PS50052">
    <property type="entry name" value="GUANYLATE_KINASE_2"/>
    <property type="match status" value="1"/>
</dbReference>
<name>A0A6G7B760_9LACO</name>
<sequence>MKKIIIIAGPSGAGKTTISNYLQEKYNIPRVLTHTTRPPRAGEQNGKEYYFETDSSFSKLHLFEKVEYGHYQYGSSQESLQKAWSQHDLVSIILETQGVNSYFHKLPIDNICFIYITISDHSKLMQRLIERGDAPIEINKRINSSEFKRDLQLHGVLKKYAHILVNDNWQDTKGTIAKLIEQIQH</sequence>
<evidence type="ECO:0000313" key="8">
    <source>
        <dbReference type="Proteomes" id="UP000501676"/>
    </source>
</evidence>
<evidence type="ECO:0000256" key="5">
    <source>
        <dbReference type="ARBA" id="ARBA00048594"/>
    </source>
</evidence>
<dbReference type="AlphaFoldDB" id="A0A6G7B760"/>
<keyword evidence="4 7" id="KW-0418">Kinase</keyword>
<feature type="domain" description="Guanylate kinase-like" evidence="6">
    <location>
        <begin position="2"/>
        <end position="184"/>
    </location>
</feature>
<dbReference type="InterPro" id="IPR027417">
    <property type="entry name" value="P-loop_NTPase"/>
</dbReference>
<dbReference type="SUPFAM" id="SSF52540">
    <property type="entry name" value="P-loop containing nucleoside triphosphate hydrolases"/>
    <property type="match status" value="1"/>
</dbReference>
<dbReference type="InterPro" id="IPR008145">
    <property type="entry name" value="GK/Ca_channel_bsu"/>
</dbReference>
<dbReference type="Proteomes" id="UP000501676">
    <property type="component" value="Chromosome"/>
</dbReference>
<dbReference type="GO" id="GO:0004385">
    <property type="term" value="F:GMP kinase activity"/>
    <property type="evidence" value="ECO:0007669"/>
    <property type="project" value="UniProtKB-EC"/>
</dbReference>
<dbReference type="Gene3D" id="3.40.50.300">
    <property type="entry name" value="P-loop containing nucleotide triphosphate hydrolases"/>
    <property type="match status" value="1"/>
</dbReference>
<comment type="similarity">
    <text evidence="2">Belongs to the guanylate kinase family.</text>
</comment>
<evidence type="ECO:0000256" key="4">
    <source>
        <dbReference type="ARBA" id="ARBA00022777"/>
    </source>
</evidence>
<dbReference type="SMART" id="SM00072">
    <property type="entry name" value="GuKc"/>
    <property type="match status" value="1"/>
</dbReference>
<reference evidence="7 8" key="1">
    <citation type="submission" date="2020-02" db="EMBL/GenBank/DDBJ databases">
        <title>Complete genome sequences of six Lactobacillus iners strains isolated from the human vagina.</title>
        <authorList>
            <person name="France M.T."/>
            <person name="Rutt L."/>
            <person name="Narina S."/>
            <person name="Arbaugh S."/>
            <person name="Humphrys M.S."/>
            <person name="Ma B."/>
            <person name="Hayward M.R."/>
            <person name="Relman D."/>
            <person name="Kwon D.S."/>
            <person name="Ravel J."/>
        </authorList>
    </citation>
    <scope>NUCLEOTIDE SEQUENCE [LARGE SCALE GENOMIC DNA]</scope>
    <source>
        <strain evidence="7 8">C0210C1</strain>
    </source>
</reference>
<dbReference type="Pfam" id="PF00625">
    <property type="entry name" value="Guanylate_kin"/>
    <property type="match status" value="1"/>
</dbReference>
<evidence type="ECO:0000313" key="7">
    <source>
        <dbReference type="EMBL" id="QIH23323.1"/>
    </source>
</evidence>
<dbReference type="RefSeq" id="WP_164823862.1">
    <property type="nucleotide sequence ID" value="NZ_CP049228.1"/>
</dbReference>
<keyword evidence="3" id="KW-0808">Transferase</keyword>